<dbReference type="EMBL" id="CP128399">
    <property type="protein sequence ID" value="WJW67619.1"/>
    <property type="molecule type" value="Genomic_DNA"/>
</dbReference>
<evidence type="ECO:0000313" key="7">
    <source>
        <dbReference type="Proteomes" id="UP001431572"/>
    </source>
</evidence>
<name>A0A8T7M190_9CHLR</name>
<dbReference type="EMBL" id="JACATZ010000001">
    <property type="protein sequence ID" value="NWJ45750.1"/>
    <property type="molecule type" value="Genomic_DNA"/>
</dbReference>
<dbReference type="PANTHER" id="PTHR10655">
    <property type="entry name" value="LYSOPHOSPHOLIPASE-RELATED"/>
    <property type="match status" value="1"/>
</dbReference>
<proteinExistence type="inferred from homology"/>
<gene>
    <name evidence="4" type="ORF">HXX08_07715</name>
    <name evidence="5" type="ORF">OZ401_000888</name>
</gene>
<dbReference type="Gene3D" id="3.40.50.1820">
    <property type="entry name" value="alpha/beta hydrolase"/>
    <property type="match status" value="1"/>
</dbReference>
<reference evidence="4 6" key="1">
    <citation type="submission" date="2020-06" db="EMBL/GenBank/DDBJ databases">
        <title>Anoxygenic phototrophic Chloroflexota member uses a Type I reaction center.</title>
        <authorList>
            <person name="Tsuji J.M."/>
            <person name="Shaw N.A."/>
            <person name="Nagashima S."/>
            <person name="Venkiteswaran J."/>
            <person name="Schiff S.L."/>
            <person name="Hanada S."/>
            <person name="Tank M."/>
            <person name="Neufeld J.D."/>
        </authorList>
    </citation>
    <scope>NUCLEOTIDE SEQUENCE [LARGE SCALE GENOMIC DNA]</scope>
    <source>
        <strain evidence="4">L227-S17</strain>
    </source>
</reference>
<keyword evidence="2 4" id="KW-0378">Hydrolase</keyword>
<evidence type="ECO:0000256" key="2">
    <source>
        <dbReference type="ARBA" id="ARBA00022801"/>
    </source>
</evidence>
<dbReference type="PANTHER" id="PTHR10655:SF17">
    <property type="entry name" value="LYSOPHOSPHOLIPASE-LIKE PROTEIN 1"/>
    <property type="match status" value="1"/>
</dbReference>
<dbReference type="InterPro" id="IPR003140">
    <property type="entry name" value="PLipase/COase/thioEstase"/>
</dbReference>
<dbReference type="SUPFAM" id="SSF53474">
    <property type="entry name" value="alpha/beta-Hydrolases"/>
    <property type="match status" value="1"/>
</dbReference>
<reference evidence="5" key="2">
    <citation type="journal article" date="2024" name="Nature">
        <title>Anoxygenic phototroph of the Chloroflexota uses a type I reaction centre.</title>
        <authorList>
            <person name="Tsuji J.M."/>
            <person name="Shaw N.A."/>
            <person name="Nagashima S."/>
            <person name="Venkiteswaran J.J."/>
            <person name="Schiff S.L."/>
            <person name="Watanabe T."/>
            <person name="Fukui M."/>
            <person name="Hanada S."/>
            <person name="Tank M."/>
            <person name="Neufeld J.D."/>
        </authorList>
    </citation>
    <scope>NUCLEOTIDE SEQUENCE</scope>
    <source>
        <strain evidence="5">L227-S17</strain>
    </source>
</reference>
<evidence type="ECO:0000256" key="1">
    <source>
        <dbReference type="ARBA" id="ARBA00006499"/>
    </source>
</evidence>
<sequence>MNDEVNSVPDISGTELIQGIMTYRLRSATENTSSGKHPLLIMLHGRGANEGDIYELVPFIRRNIIIAAPRAPELFDNNPRGAYRWFAWTPNQEIGIEQFVNTAKKLAELVTELTFKYPVDSSKIYFGGMSQGAAMACLMSLLKPTRVKGVIAHSGFLPYHPELTKLYRNAKGKPYFFAHGTEDNVVSIERSRHVANAFSKAGARIVYNEYPMAHTTSIESRHDLADWLHNEVK</sequence>
<feature type="domain" description="Phospholipase/carboxylesterase/thioesterase" evidence="3">
    <location>
        <begin position="29"/>
        <end position="228"/>
    </location>
</feature>
<organism evidence="4 6">
    <name type="scientific">Candidatus Chlorohelix allophototropha</name>
    <dbReference type="NCBI Taxonomy" id="3003348"/>
    <lineage>
        <taxon>Bacteria</taxon>
        <taxon>Bacillati</taxon>
        <taxon>Chloroflexota</taxon>
        <taxon>Chloroflexia</taxon>
        <taxon>Candidatus Chloroheliales</taxon>
        <taxon>Candidatus Chloroheliaceae</taxon>
        <taxon>Candidatus Chlorohelix</taxon>
    </lineage>
</organism>
<dbReference type="InterPro" id="IPR050565">
    <property type="entry name" value="LYPA1-2/EST-like"/>
</dbReference>
<dbReference type="GO" id="GO:0016787">
    <property type="term" value="F:hydrolase activity"/>
    <property type="evidence" value="ECO:0007669"/>
    <property type="project" value="UniProtKB-KW"/>
</dbReference>
<dbReference type="RefSeq" id="WP_341469507.1">
    <property type="nucleotide sequence ID" value="NZ_CP128399.1"/>
</dbReference>
<evidence type="ECO:0000313" key="6">
    <source>
        <dbReference type="Proteomes" id="UP000521676"/>
    </source>
</evidence>
<dbReference type="Proteomes" id="UP001431572">
    <property type="component" value="Chromosome 1"/>
</dbReference>
<accession>A0A8T7M190</accession>
<comment type="similarity">
    <text evidence="1">Belongs to the AB hydrolase superfamily. AB hydrolase 2 family.</text>
</comment>
<dbReference type="Pfam" id="PF02230">
    <property type="entry name" value="Abhydrolase_2"/>
    <property type="match status" value="1"/>
</dbReference>
<evidence type="ECO:0000313" key="4">
    <source>
        <dbReference type="EMBL" id="NWJ45750.1"/>
    </source>
</evidence>
<keyword evidence="7" id="KW-1185">Reference proteome</keyword>
<dbReference type="Proteomes" id="UP000521676">
    <property type="component" value="Unassembled WGS sequence"/>
</dbReference>
<evidence type="ECO:0000313" key="5">
    <source>
        <dbReference type="EMBL" id="WJW67619.1"/>
    </source>
</evidence>
<protein>
    <submittedName>
        <fullName evidence="4">Dienelactone hydrolase family protein</fullName>
    </submittedName>
</protein>
<evidence type="ECO:0000259" key="3">
    <source>
        <dbReference type="Pfam" id="PF02230"/>
    </source>
</evidence>
<dbReference type="AlphaFoldDB" id="A0A8T7M190"/>
<dbReference type="InterPro" id="IPR029058">
    <property type="entry name" value="AB_hydrolase_fold"/>
</dbReference>